<evidence type="ECO:0000313" key="4">
    <source>
        <dbReference type="Proteomes" id="UP000286680"/>
    </source>
</evidence>
<keyword evidence="4" id="KW-1185">Reference proteome</keyword>
<gene>
    <name evidence="3" type="ORF">CWE23_10730</name>
</gene>
<feature type="transmembrane region" description="Helical" evidence="1">
    <location>
        <begin position="45"/>
        <end position="63"/>
    </location>
</feature>
<organism evidence="3 4">
    <name type="scientific">Idiomarina aquatica</name>
    <dbReference type="NCBI Taxonomy" id="1327752"/>
    <lineage>
        <taxon>Bacteria</taxon>
        <taxon>Pseudomonadati</taxon>
        <taxon>Pseudomonadota</taxon>
        <taxon>Gammaproteobacteria</taxon>
        <taxon>Alteromonadales</taxon>
        <taxon>Idiomarinaceae</taxon>
        <taxon>Idiomarina</taxon>
    </lineage>
</organism>
<sequence>MAIKLRDDEHIIHRSWLSYVILGETFLFIAIGLLFSAVSSSYDDTLSIAWLLFVIIDAVKVALRYSGTRVVVTNQRLLAKYGALFRETVVVEWDDLSSVFINQGFVGRWFNYGTITINTKGGRYYAISTIYQPYELEQAIAKARTQ</sequence>
<keyword evidence="1" id="KW-0472">Membrane</keyword>
<protein>
    <recommendedName>
        <fullName evidence="2">YdbS-like PH domain-containing protein</fullName>
    </recommendedName>
</protein>
<dbReference type="EMBL" id="PIPS01000003">
    <property type="protein sequence ID" value="RUO42553.1"/>
    <property type="molecule type" value="Genomic_DNA"/>
</dbReference>
<comment type="caution">
    <text evidence="3">The sequence shown here is derived from an EMBL/GenBank/DDBJ whole genome shotgun (WGS) entry which is preliminary data.</text>
</comment>
<evidence type="ECO:0000256" key="1">
    <source>
        <dbReference type="SAM" id="Phobius"/>
    </source>
</evidence>
<evidence type="ECO:0000259" key="2">
    <source>
        <dbReference type="Pfam" id="PF03703"/>
    </source>
</evidence>
<dbReference type="RefSeq" id="WP_126820236.1">
    <property type="nucleotide sequence ID" value="NZ_PIPS01000003.1"/>
</dbReference>
<name>A0AA94EE77_9GAMM</name>
<dbReference type="InterPro" id="IPR005182">
    <property type="entry name" value="YdbS-like_PH"/>
</dbReference>
<dbReference type="AlphaFoldDB" id="A0AA94EE77"/>
<feature type="transmembrane region" description="Helical" evidence="1">
    <location>
        <begin position="16"/>
        <end position="39"/>
    </location>
</feature>
<dbReference type="PANTHER" id="PTHR37938:SF1">
    <property type="entry name" value="BLL0215 PROTEIN"/>
    <property type="match status" value="1"/>
</dbReference>
<accession>A0AA94EE77</accession>
<evidence type="ECO:0000313" key="3">
    <source>
        <dbReference type="EMBL" id="RUO42553.1"/>
    </source>
</evidence>
<feature type="domain" description="YdbS-like PH" evidence="2">
    <location>
        <begin position="65"/>
        <end position="124"/>
    </location>
</feature>
<keyword evidence="1" id="KW-0812">Transmembrane</keyword>
<dbReference type="PANTHER" id="PTHR37938">
    <property type="entry name" value="BLL0215 PROTEIN"/>
    <property type="match status" value="1"/>
</dbReference>
<dbReference type="Proteomes" id="UP000286680">
    <property type="component" value="Unassembled WGS sequence"/>
</dbReference>
<proteinExistence type="predicted"/>
<keyword evidence="1" id="KW-1133">Transmembrane helix</keyword>
<reference evidence="4" key="1">
    <citation type="journal article" date="2018" name="Front. Microbiol.">
        <title>Genome-Based Analysis Reveals the Taxonomy and Diversity of the Family Idiomarinaceae.</title>
        <authorList>
            <person name="Liu Y."/>
            <person name="Lai Q."/>
            <person name="Shao Z."/>
        </authorList>
    </citation>
    <scope>NUCLEOTIDE SEQUENCE [LARGE SCALE GENOMIC DNA]</scope>
    <source>
        <strain evidence="4">SN-14</strain>
    </source>
</reference>
<dbReference type="Pfam" id="PF03703">
    <property type="entry name" value="bPH_2"/>
    <property type="match status" value="1"/>
</dbReference>